<dbReference type="AlphaFoldDB" id="A0A1Y1VXI8"/>
<reference evidence="2 3" key="1">
    <citation type="submission" date="2016-08" db="EMBL/GenBank/DDBJ databases">
        <title>A Parts List for Fungal Cellulosomes Revealed by Comparative Genomics.</title>
        <authorList>
            <consortium name="DOE Joint Genome Institute"/>
            <person name="Haitjema C.H."/>
            <person name="Gilmore S.P."/>
            <person name="Henske J.K."/>
            <person name="Solomon K.V."/>
            <person name="De Groot R."/>
            <person name="Kuo A."/>
            <person name="Mondo S.J."/>
            <person name="Salamov A.A."/>
            <person name="Labutti K."/>
            <person name="Zhao Z."/>
            <person name="Chiniquy J."/>
            <person name="Barry K."/>
            <person name="Brewer H.M."/>
            <person name="Purvine S.O."/>
            <person name="Wright A.T."/>
            <person name="Boxma B."/>
            <person name="Van Alen T."/>
            <person name="Hackstein J.H."/>
            <person name="Baker S.E."/>
            <person name="Grigoriev I.V."/>
            <person name="O'Malley M.A."/>
        </authorList>
    </citation>
    <scope>NUCLEOTIDE SEQUENCE [LARGE SCALE GENOMIC DNA]</scope>
    <source>
        <strain evidence="2 3">S4</strain>
    </source>
</reference>
<protein>
    <submittedName>
        <fullName evidence="2">Uncharacterized protein</fullName>
    </submittedName>
</protein>
<accession>A0A1Y1VXI8</accession>
<sequence>MMMIIKRDHPDKSYIKRTSPAGLEPALPKGNGLAGHRVNHSAKVTPKKNNDNSPNIEDFGRFALILCSLGSSAQELQHI</sequence>
<dbReference type="EMBL" id="MCFG01000450">
    <property type="protein sequence ID" value="ORX65999.1"/>
    <property type="molecule type" value="Genomic_DNA"/>
</dbReference>
<proteinExistence type="predicted"/>
<evidence type="ECO:0000313" key="2">
    <source>
        <dbReference type="EMBL" id="ORX65999.1"/>
    </source>
</evidence>
<reference evidence="2 3" key="2">
    <citation type="submission" date="2016-08" db="EMBL/GenBank/DDBJ databases">
        <title>Pervasive Adenine N6-methylation of Active Genes in Fungi.</title>
        <authorList>
            <consortium name="DOE Joint Genome Institute"/>
            <person name="Mondo S.J."/>
            <person name="Dannebaum R.O."/>
            <person name="Kuo R.C."/>
            <person name="Labutti K."/>
            <person name="Haridas S."/>
            <person name="Kuo A."/>
            <person name="Salamov A."/>
            <person name="Ahrendt S.R."/>
            <person name="Lipzen A."/>
            <person name="Sullivan W."/>
            <person name="Andreopoulos W.B."/>
            <person name="Clum A."/>
            <person name="Lindquist E."/>
            <person name="Daum C."/>
            <person name="Ramamoorthy G.K."/>
            <person name="Gryganskyi A."/>
            <person name="Culley D."/>
            <person name="Magnuson J.K."/>
            <person name="James T.Y."/>
            <person name="O'Malley M.A."/>
            <person name="Stajich J.E."/>
            <person name="Spatafora J.W."/>
            <person name="Visel A."/>
            <person name="Grigoriev I.V."/>
        </authorList>
    </citation>
    <scope>NUCLEOTIDE SEQUENCE [LARGE SCALE GENOMIC DNA]</scope>
    <source>
        <strain evidence="2 3">S4</strain>
    </source>
</reference>
<evidence type="ECO:0000313" key="3">
    <source>
        <dbReference type="Proteomes" id="UP000193944"/>
    </source>
</evidence>
<feature type="region of interest" description="Disordered" evidence="1">
    <location>
        <begin position="1"/>
        <end position="54"/>
    </location>
</feature>
<feature type="compositionally biased region" description="Basic and acidic residues" evidence="1">
    <location>
        <begin position="1"/>
        <end position="14"/>
    </location>
</feature>
<name>A0A1Y1VXI8_9FUNG</name>
<comment type="caution">
    <text evidence="2">The sequence shown here is derived from an EMBL/GenBank/DDBJ whole genome shotgun (WGS) entry which is preliminary data.</text>
</comment>
<dbReference type="OrthoDB" id="2182475at2759"/>
<gene>
    <name evidence="2" type="ORF">BCR32DRAFT_286387</name>
</gene>
<dbReference type="Proteomes" id="UP000193944">
    <property type="component" value="Unassembled WGS sequence"/>
</dbReference>
<organism evidence="2 3">
    <name type="scientific">Anaeromyces robustus</name>
    <dbReference type="NCBI Taxonomy" id="1754192"/>
    <lineage>
        <taxon>Eukaryota</taxon>
        <taxon>Fungi</taxon>
        <taxon>Fungi incertae sedis</taxon>
        <taxon>Chytridiomycota</taxon>
        <taxon>Chytridiomycota incertae sedis</taxon>
        <taxon>Neocallimastigomycetes</taxon>
        <taxon>Neocallimastigales</taxon>
        <taxon>Neocallimastigaceae</taxon>
        <taxon>Anaeromyces</taxon>
    </lineage>
</organism>
<evidence type="ECO:0000256" key="1">
    <source>
        <dbReference type="SAM" id="MobiDB-lite"/>
    </source>
</evidence>
<keyword evidence="3" id="KW-1185">Reference proteome</keyword>